<feature type="domain" description="Flavin reductase like" evidence="5">
    <location>
        <begin position="39"/>
        <end position="166"/>
    </location>
</feature>
<evidence type="ECO:0000256" key="1">
    <source>
        <dbReference type="ARBA" id="ARBA00001917"/>
    </source>
</evidence>
<comment type="similarity">
    <text evidence="4">Belongs to the flavoredoxin family.</text>
</comment>
<evidence type="ECO:0000313" key="6">
    <source>
        <dbReference type="EMBL" id="GAK77450.1"/>
    </source>
</evidence>
<gene>
    <name evidence="6" type="ORF">JCM19296_3058</name>
</gene>
<evidence type="ECO:0000256" key="3">
    <source>
        <dbReference type="ARBA" id="ARBA00022643"/>
    </source>
</evidence>
<evidence type="ECO:0000259" key="5">
    <source>
        <dbReference type="Pfam" id="PF01613"/>
    </source>
</evidence>
<accession>A0A081DEV4</accession>
<organism evidence="6 7">
    <name type="scientific">Nonlabens ulvanivorans</name>
    <name type="common">Persicivirga ulvanivorans</name>
    <dbReference type="NCBI Taxonomy" id="906888"/>
    <lineage>
        <taxon>Bacteria</taxon>
        <taxon>Pseudomonadati</taxon>
        <taxon>Bacteroidota</taxon>
        <taxon>Flavobacteriia</taxon>
        <taxon>Flavobacteriales</taxon>
        <taxon>Flavobacteriaceae</taxon>
        <taxon>Nonlabens</taxon>
    </lineage>
</organism>
<dbReference type="Proteomes" id="UP000028980">
    <property type="component" value="Unassembled WGS sequence"/>
</dbReference>
<dbReference type="InterPro" id="IPR012349">
    <property type="entry name" value="Split_barrel_FMN-bd"/>
</dbReference>
<protein>
    <submittedName>
        <fullName evidence="6">Conserved domain associated with flavoproteinoxygenases</fullName>
    </submittedName>
</protein>
<keyword evidence="3" id="KW-0288">FMN</keyword>
<dbReference type="PANTHER" id="PTHR33798:SF5">
    <property type="entry name" value="FLAVIN REDUCTASE LIKE DOMAIN-CONTAINING PROTEIN"/>
    <property type="match status" value="1"/>
</dbReference>
<reference evidence="6 7" key="1">
    <citation type="journal article" date="2014" name="Genome Announc.">
        <title>Draft Genome Sequences of Marine Flavobacterium Nonlabens Strains NR17, NR24, NR27, NR32, NR33, and Ara13.</title>
        <authorList>
            <person name="Nakanishi M."/>
            <person name="Meirelles P."/>
            <person name="Suzuki R."/>
            <person name="Takatani N."/>
            <person name="Mino S."/>
            <person name="Suda W."/>
            <person name="Oshima K."/>
            <person name="Hattori M."/>
            <person name="Ohkuma M."/>
            <person name="Hosokawa M."/>
            <person name="Miyashita K."/>
            <person name="Thompson F.L."/>
            <person name="Niwa A."/>
            <person name="Sawabe T."/>
            <person name="Sawabe T."/>
        </authorList>
    </citation>
    <scope>NUCLEOTIDE SEQUENCE [LARGE SCALE GENOMIC DNA]</scope>
    <source>
        <strain evidence="7">JCM19296</strain>
    </source>
</reference>
<dbReference type="EMBL" id="BBLG01000009">
    <property type="protein sequence ID" value="GAK77450.1"/>
    <property type="molecule type" value="Genomic_DNA"/>
</dbReference>
<dbReference type="AlphaFoldDB" id="A0A081DEV4"/>
<keyword evidence="2" id="KW-0285">Flavoprotein</keyword>
<comment type="caution">
    <text evidence="6">The sequence shown here is derived from an EMBL/GenBank/DDBJ whole genome shotgun (WGS) entry which is preliminary data.</text>
</comment>
<dbReference type="Gene3D" id="2.30.110.10">
    <property type="entry name" value="Electron Transport, Fmn-binding Protein, Chain A"/>
    <property type="match status" value="1"/>
</dbReference>
<sequence length="217" mass="24158">MKHIDTIAIKTMDRFYRGNLINSVTGFKSANLLATRSIDDIDNVAIFSSVTHLGSNPAMFSFVQRPLGHGVGHTYQNLKATGKITLNHVNMNLVDRSHQSSAKYDEQVSEFNELGIELLRRNDFIAPFVNEATIQVAAEYVNEYPIKENNCILVICKITDIFIKPDILHKDGWLDISKAGSVAINGLGGYAIAKTKKRLSYAQVDKELEELSIDNDA</sequence>
<name>A0A081DEV4_NONUL</name>
<evidence type="ECO:0000256" key="4">
    <source>
        <dbReference type="ARBA" id="ARBA00038054"/>
    </source>
</evidence>
<dbReference type="GO" id="GO:0010181">
    <property type="term" value="F:FMN binding"/>
    <property type="evidence" value="ECO:0007669"/>
    <property type="project" value="InterPro"/>
</dbReference>
<evidence type="ECO:0000313" key="7">
    <source>
        <dbReference type="Proteomes" id="UP000028980"/>
    </source>
</evidence>
<evidence type="ECO:0000256" key="2">
    <source>
        <dbReference type="ARBA" id="ARBA00022630"/>
    </source>
</evidence>
<dbReference type="PANTHER" id="PTHR33798">
    <property type="entry name" value="FLAVOPROTEIN OXYGENASE"/>
    <property type="match status" value="1"/>
</dbReference>
<dbReference type="InterPro" id="IPR002563">
    <property type="entry name" value="Flavin_Rdtase-like_dom"/>
</dbReference>
<dbReference type="Pfam" id="PF01613">
    <property type="entry name" value="Flavin_Reduct"/>
    <property type="match status" value="1"/>
</dbReference>
<proteinExistence type="inferred from homology"/>
<dbReference type="SUPFAM" id="SSF50475">
    <property type="entry name" value="FMN-binding split barrel"/>
    <property type="match status" value="1"/>
</dbReference>
<dbReference type="GO" id="GO:0016646">
    <property type="term" value="F:oxidoreductase activity, acting on the CH-NH group of donors, NAD or NADP as acceptor"/>
    <property type="evidence" value="ECO:0007669"/>
    <property type="project" value="UniProtKB-ARBA"/>
</dbReference>
<comment type="cofactor">
    <cofactor evidence="1">
        <name>FMN</name>
        <dbReference type="ChEBI" id="CHEBI:58210"/>
    </cofactor>
</comment>